<organism evidence="1 2">
    <name type="scientific">Fusarium oxysporum</name>
    <name type="common">Fusarium vascular wilt</name>
    <dbReference type="NCBI Taxonomy" id="5507"/>
    <lineage>
        <taxon>Eukaryota</taxon>
        <taxon>Fungi</taxon>
        <taxon>Dikarya</taxon>
        <taxon>Ascomycota</taxon>
        <taxon>Pezizomycotina</taxon>
        <taxon>Sordariomycetes</taxon>
        <taxon>Hypocreomycetidae</taxon>
        <taxon>Hypocreales</taxon>
        <taxon>Nectriaceae</taxon>
        <taxon>Fusarium</taxon>
        <taxon>Fusarium oxysporum species complex</taxon>
    </lineage>
</organism>
<dbReference type="EMBL" id="FMJY01000011">
    <property type="protein sequence ID" value="SCO92459.1"/>
    <property type="molecule type" value="Genomic_DNA"/>
</dbReference>
<reference evidence="2" key="1">
    <citation type="submission" date="2016-09" db="EMBL/GenBank/DDBJ databases">
        <authorList>
            <person name="Guldener U."/>
        </authorList>
    </citation>
    <scope>NUCLEOTIDE SEQUENCE [LARGE SCALE GENOMIC DNA]</scope>
    <source>
        <strain evidence="2">V64-1</strain>
    </source>
</reference>
<sequence>MIVHGMHRHEVSLQDDVSSLWYKLHEEPVVYQSHDRSHRGHPHVNFSHPVGTYDAGYYSSSCSLSFADDLFMEIFGKDPHNQNAWI</sequence>
<evidence type="ECO:0000313" key="1">
    <source>
        <dbReference type="EMBL" id="SCO92459.1"/>
    </source>
</evidence>
<gene>
    <name evidence="1" type="ORF">FRV6_16587</name>
</gene>
<dbReference type="InterPro" id="IPR024077">
    <property type="entry name" value="Neurolysin/TOP_dom2"/>
</dbReference>
<dbReference type="Gene3D" id="1.10.1370.10">
    <property type="entry name" value="Neurolysin, domain 3"/>
    <property type="match status" value="1"/>
</dbReference>
<protein>
    <submittedName>
        <fullName evidence="1">Uncharacterized protein</fullName>
    </submittedName>
</protein>
<dbReference type="SUPFAM" id="SSF55486">
    <property type="entry name" value="Metalloproteases ('zincins'), catalytic domain"/>
    <property type="match status" value="1"/>
</dbReference>
<dbReference type="Proteomes" id="UP000219369">
    <property type="component" value="Unassembled WGS sequence"/>
</dbReference>
<accession>A0A2H3UF63</accession>
<proteinExistence type="predicted"/>
<dbReference type="AlphaFoldDB" id="A0A2H3UF63"/>
<evidence type="ECO:0000313" key="2">
    <source>
        <dbReference type="Proteomes" id="UP000219369"/>
    </source>
</evidence>
<name>A0A2H3UF63_FUSOX</name>